<evidence type="ECO:0000256" key="11">
    <source>
        <dbReference type="ARBA" id="ARBA00023098"/>
    </source>
</evidence>
<feature type="binding site" evidence="15">
    <location>
        <position position="191"/>
    </location>
    <ligand>
        <name>Zn(2+)</name>
        <dbReference type="ChEBI" id="CHEBI:29105"/>
        <label>1</label>
    </ligand>
</feature>
<comment type="cofactor">
    <cofactor evidence="16">
        <name>Fe cation</name>
        <dbReference type="ChEBI" id="CHEBI:24875"/>
    </cofactor>
</comment>
<evidence type="ECO:0000256" key="6">
    <source>
        <dbReference type="ARBA" id="ARBA00022824"/>
    </source>
</evidence>
<dbReference type="OrthoDB" id="2204368at2759"/>
<dbReference type="GO" id="GO:0005506">
    <property type="term" value="F:iron ion binding"/>
    <property type="evidence" value="ECO:0007669"/>
    <property type="project" value="UniProtKB-UniRule"/>
</dbReference>
<dbReference type="SMART" id="SM01117">
    <property type="entry name" value="Cyt-b5"/>
    <property type="match status" value="1"/>
</dbReference>
<dbReference type="GO" id="GO:0006633">
    <property type="term" value="P:fatty acid biosynthetic process"/>
    <property type="evidence" value="ECO:0007669"/>
    <property type="project" value="UniProtKB-KW"/>
</dbReference>
<evidence type="ECO:0000256" key="12">
    <source>
        <dbReference type="ARBA" id="ARBA00023136"/>
    </source>
</evidence>
<evidence type="ECO:0000256" key="10">
    <source>
        <dbReference type="ARBA" id="ARBA00023002"/>
    </source>
</evidence>
<comment type="cofactor">
    <cofactor evidence="14 15">
        <name>Zn(2+)</name>
        <dbReference type="ChEBI" id="CHEBI:29105"/>
    </cofactor>
    <text evidence="14 15">Binds 2 Zn(2+) ions per subunit that likely form a catalytic dimetal center.</text>
</comment>
<evidence type="ECO:0000313" key="20">
    <source>
        <dbReference type="Proteomes" id="UP000218231"/>
    </source>
</evidence>
<feature type="transmembrane region" description="Helical" evidence="17">
    <location>
        <begin position="222"/>
        <end position="240"/>
    </location>
</feature>
<comment type="similarity">
    <text evidence="2 14">Belongs to the sterol desaturase family. SCS7 subfamily.</text>
</comment>
<keyword evidence="12 14" id="KW-0472">Membrane</keyword>
<dbReference type="InterPro" id="IPR001199">
    <property type="entry name" value="Cyt_B5-like_heme/steroid-bd"/>
</dbReference>
<feature type="binding site" evidence="15">
    <location>
        <position position="291"/>
    </location>
    <ligand>
        <name>Zn(2+)</name>
        <dbReference type="ChEBI" id="CHEBI:29105"/>
        <label>1</label>
    </ligand>
</feature>
<feature type="binding site" evidence="15">
    <location>
        <position position="209"/>
    </location>
    <ligand>
        <name>Zn(2+)</name>
        <dbReference type="ChEBI" id="CHEBI:29105"/>
        <label>1</label>
    </ligand>
</feature>
<feature type="binding site" evidence="15">
    <location>
        <position position="267"/>
    </location>
    <ligand>
        <name>Zn(2+)</name>
        <dbReference type="ChEBI" id="CHEBI:29105"/>
        <label>1</label>
    </ligand>
</feature>
<feature type="transmembrane region" description="Helical" evidence="17">
    <location>
        <begin position="131"/>
        <end position="152"/>
    </location>
</feature>
<proteinExistence type="inferred from homology"/>
<keyword evidence="11 14" id="KW-0443">Lipid metabolism</keyword>
<evidence type="ECO:0000313" key="19">
    <source>
        <dbReference type="EMBL" id="PAV90431.1"/>
    </source>
</evidence>
<keyword evidence="4 17" id="KW-0812">Transmembrane</keyword>
<dbReference type="InterPro" id="IPR014430">
    <property type="entry name" value="Scs7"/>
</dbReference>
<keyword evidence="3 14" id="KW-0444">Lipid biosynthesis</keyword>
<dbReference type="GO" id="GO:0080132">
    <property type="term" value="F:fatty acid 2-hydroxylase activity"/>
    <property type="evidence" value="ECO:0007669"/>
    <property type="project" value="InterPro"/>
</dbReference>
<dbReference type="GO" id="GO:0005789">
    <property type="term" value="C:endoplasmic reticulum membrane"/>
    <property type="evidence" value="ECO:0007669"/>
    <property type="project" value="UniProtKB-SubCell"/>
</dbReference>
<dbReference type="AlphaFoldDB" id="A0A2A2LW13"/>
<feature type="binding site" evidence="15">
    <location>
        <position position="271"/>
    </location>
    <ligand>
        <name>Zn(2+)</name>
        <dbReference type="ChEBI" id="CHEBI:29105"/>
        <label>2</label>
    </ligand>
</feature>
<evidence type="ECO:0000256" key="13">
    <source>
        <dbReference type="ARBA" id="ARBA00023160"/>
    </source>
</evidence>
<evidence type="ECO:0000256" key="15">
    <source>
        <dbReference type="PIRSR" id="PIRSR005149-1"/>
    </source>
</evidence>
<feature type="binding site" evidence="15">
    <location>
        <position position="213"/>
    </location>
    <ligand>
        <name>Zn(2+)</name>
        <dbReference type="ChEBI" id="CHEBI:29105"/>
        <label>1</label>
    </ligand>
</feature>
<feature type="binding site" evidence="15">
    <location>
        <position position="288"/>
    </location>
    <ligand>
        <name>Zn(2+)</name>
        <dbReference type="ChEBI" id="CHEBI:29105"/>
        <label>1</label>
    </ligand>
</feature>
<keyword evidence="13 14" id="KW-0275">Fatty acid biosynthesis</keyword>
<evidence type="ECO:0000256" key="9">
    <source>
        <dbReference type="ARBA" id="ARBA00022989"/>
    </source>
</evidence>
<evidence type="ECO:0000256" key="2">
    <source>
        <dbReference type="ARBA" id="ARBA00005747"/>
    </source>
</evidence>
<feature type="binding site" evidence="15">
    <location>
        <position position="186"/>
    </location>
    <ligand>
        <name>Zn(2+)</name>
        <dbReference type="ChEBI" id="CHEBI:29105"/>
        <label>1</label>
    </ligand>
</feature>
<keyword evidence="20" id="KW-1185">Reference proteome</keyword>
<gene>
    <name evidence="19" type="ORF">WR25_14590</name>
</gene>
<keyword evidence="14 16" id="KW-0408">Iron</keyword>
<dbReference type="SUPFAM" id="SSF55856">
    <property type="entry name" value="Cytochrome b5-like heme/steroid binding domain"/>
    <property type="match status" value="1"/>
</dbReference>
<dbReference type="PROSITE" id="PS50255">
    <property type="entry name" value="CYTOCHROME_B5_2"/>
    <property type="match status" value="1"/>
</dbReference>
<keyword evidence="16" id="KW-0349">Heme</keyword>
<name>A0A2A2LW13_9BILA</name>
<evidence type="ECO:0000256" key="16">
    <source>
        <dbReference type="PIRSR" id="PIRSR005149-50"/>
    </source>
</evidence>
<keyword evidence="9 17" id="KW-1133">Transmembrane helix</keyword>
<evidence type="ECO:0000256" key="1">
    <source>
        <dbReference type="ARBA" id="ARBA00004477"/>
    </source>
</evidence>
<feature type="transmembrane region" description="Helical" evidence="17">
    <location>
        <begin position="158"/>
        <end position="180"/>
    </location>
</feature>
<evidence type="ECO:0000259" key="18">
    <source>
        <dbReference type="PROSITE" id="PS50255"/>
    </source>
</evidence>
<keyword evidence="5 14" id="KW-0479">Metal-binding</keyword>
<feature type="binding site" evidence="15">
    <location>
        <position position="212"/>
    </location>
    <ligand>
        <name>Zn(2+)</name>
        <dbReference type="ChEBI" id="CHEBI:29105"/>
        <label>1</label>
    </ligand>
</feature>
<comment type="caution">
    <text evidence="19">The sequence shown here is derived from an EMBL/GenBank/DDBJ whole genome shotgun (WGS) entry which is preliminary data.</text>
</comment>
<comment type="function">
    <text evidence="14">Catalyzes stereospecific hydroxylation of free fatty acids at the C-2 position to produce (R)-2-hydroxy fatty acids, which are building blocks of sphingolipids and glycosphingolipids common in neural tissue and epidermis. Plays an essential role in the synthesis of galactosphingolipids of the myelin sheath. Responsible for the synthesis of sphingolipids and glycosphingolipids involved in the formation of epidermal lamellar bodies critical for skin permeability barrier. Participates in the synthesis of glycosphingolipids and a fraction of type II wax diesters in sebaceous gland, specifically regulating hair follicle homeostasis. Involved in the synthesis of sphingolipids of plasma membrane rafts, controlling lipid raft mobility and trafficking of raft-associated proteins.</text>
</comment>
<reference evidence="19 20" key="1">
    <citation type="journal article" date="2017" name="Curr. Biol.">
        <title>Genome architecture and evolution of a unichromosomal asexual nematode.</title>
        <authorList>
            <person name="Fradin H."/>
            <person name="Zegar C."/>
            <person name="Gutwein M."/>
            <person name="Lucas J."/>
            <person name="Kovtun M."/>
            <person name="Corcoran D."/>
            <person name="Baugh L.R."/>
            <person name="Kiontke K."/>
            <person name="Gunsalus K."/>
            <person name="Fitch D.H."/>
            <person name="Piano F."/>
        </authorList>
    </citation>
    <scope>NUCLEOTIDE SEQUENCE [LARGE SCALE GENOMIC DNA]</scope>
    <source>
        <strain evidence="19">PF1309</strain>
    </source>
</reference>
<feature type="binding site" description="axial binding residue" evidence="16">
    <location>
        <position position="64"/>
    </location>
    <ligand>
        <name>heme</name>
        <dbReference type="ChEBI" id="CHEBI:30413"/>
    </ligand>
    <ligandPart>
        <name>Fe</name>
        <dbReference type="ChEBI" id="CHEBI:18248"/>
    </ligandPart>
</feature>
<evidence type="ECO:0000256" key="17">
    <source>
        <dbReference type="SAM" id="Phobius"/>
    </source>
</evidence>
<feature type="binding site" description="axial binding residue" evidence="16">
    <location>
        <position position="32"/>
    </location>
    <ligand>
        <name>heme</name>
        <dbReference type="ChEBI" id="CHEBI:30413"/>
    </ligand>
    <ligandPart>
        <name>Fe</name>
        <dbReference type="ChEBI" id="CHEBI:18248"/>
    </ligandPart>
</feature>
<feature type="domain" description="Cytochrome b5 heme-binding" evidence="18">
    <location>
        <begin position="18"/>
        <end position="86"/>
    </location>
</feature>
<keyword evidence="8 15" id="KW-0862">Zinc</keyword>
<keyword evidence="7 14" id="KW-0276">Fatty acid metabolism</keyword>
<sequence>MGRTTTPNDKAMPILLQYKGKRYDVTEFAKKHPGGEKVLRALAGEDVEEFMKGQQRILGVKHEHSEAAYKMLENYDADNYHKGDSKLGSKQGVLGKIPELGHEYWTWIHQPYEGTIRLFDSDFLESLTRTVWYVVPLVWLPVVTLFSFLALSEFYHSYGLFIGGFVWAIYFVVGVLTWTLTEYLLHRFVFHWHPDPNSGKKLLLHFLLHGLHHKTPMDPHRLVFPPVPATLIVGFFYVLYVNTFSWPVFCAFGSGKLFGYVCYDMIHFYLHHGQPEVHSNMHFRKVYHHNHHFKDYDAGYGISTSLWDYVFETVGMGPL</sequence>
<organism evidence="19 20">
    <name type="scientific">Diploscapter pachys</name>
    <dbReference type="NCBI Taxonomy" id="2018661"/>
    <lineage>
        <taxon>Eukaryota</taxon>
        <taxon>Metazoa</taxon>
        <taxon>Ecdysozoa</taxon>
        <taxon>Nematoda</taxon>
        <taxon>Chromadorea</taxon>
        <taxon>Rhabditida</taxon>
        <taxon>Rhabditina</taxon>
        <taxon>Rhabditomorpha</taxon>
        <taxon>Rhabditoidea</taxon>
        <taxon>Rhabditidae</taxon>
        <taxon>Diploscapter</taxon>
    </lineage>
</organism>
<dbReference type="InterPro" id="IPR036400">
    <property type="entry name" value="Cyt_B5-like_heme/steroid_sf"/>
</dbReference>
<evidence type="ECO:0000256" key="8">
    <source>
        <dbReference type="ARBA" id="ARBA00022833"/>
    </source>
</evidence>
<evidence type="ECO:0000256" key="3">
    <source>
        <dbReference type="ARBA" id="ARBA00022516"/>
    </source>
</evidence>
<protein>
    <recommendedName>
        <fullName evidence="14">Fatty acid 2-hydroxylase</fullName>
        <ecNumber evidence="14">1.-.-.-</ecNumber>
    </recommendedName>
</protein>
<feature type="binding site" evidence="15">
    <location>
        <position position="292"/>
    </location>
    <ligand>
        <name>Zn(2+)</name>
        <dbReference type="ChEBI" id="CHEBI:29105"/>
        <label>1</label>
    </ligand>
</feature>
<feature type="transmembrane region" description="Helical" evidence="17">
    <location>
        <begin position="246"/>
        <end position="263"/>
    </location>
</feature>
<dbReference type="Gene3D" id="3.10.120.10">
    <property type="entry name" value="Cytochrome b5-like heme/steroid binding domain"/>
    <property type="match status" value="1"/>
</dbReference>
<dbReference type="PIRSF" id="PIRSF005149">
    <property type="entry name" value="IPC-B_HD"/>
    <property type="match status" value="1"/>
</dbReference>
<evidence type="ECO:0000256" key="7">
    <source>
        <dbReference type="ARBA" id="ARBA00022832"/>
    </source>
</evidence>
<dbReference type="Pfam" id="PF04116">
    <property type="entry name" value="FA_hydroxylase"/>
    <property type="match status" value="1"/>
</dbReference>
<evidence type="ECO:0000256" key="4">
    <source>
        <dbReference type="ARBA" id="ARBA00022692"/>
    </source>
</evidence>
<dbReference type="PANTHER" id="PTHR12863">
    <property type="entry name" value="FATTY ACID HYDROXYLASE"/>
    <property type="match status" value="1"/>
</dbReference>
<keyword evidence="10 14" id="KW-0560">Oxidoreductase</keyword>
<comment type="subcellular location">
    <subcellularLocation>
        <location evidence="1">Endoplasmic reticulum membrane</location>
        <topology evidence="1">Multi-pass membrane protein</topology>
    </subcellularLocation>
</comment>
<keyword evidence="6 14" id="KW-0256">Endoplasmic reticulum</keyword>
<dbReference type="Proteomes" id="UP000218231">
    <property type="component" value="Unassembled WGS sequence"/>
</dbReference>
<accession>A0A2A2LW13</accession>
<dbReference type="PANTHER" id="PTHR12863:SF1">
    <property type="entry name" value="FATTY ACID 2-HYDROXYLASE"/>
    <property type="match status" value="1"/>
</dbReference>
<dbReference type="EC" id="1.-.-.-" evidence="14"/>
<evidence type="ECO:0000256" key="5">
    <source>
        <dbReference type="ARBA" id="ARBA00022723"/>
    </source>
</evidence>
<dbReference type="Pfam" id="PF00173">
    <property type="entry name" value="Cyt-b5"/>
    <property type="match status" value="1"/>
</dbReference>
<evidence type="ECO:0000256" key="14">
    <source>
        <dbReference type="PIRNR" id="PIRNR005149"/>
    </source>
</evidence>
<dbReference type="STRING" id="2018661.A0A2A2LW13"/>
<dbReference type="EMBL" id="LIAE01006373">
    <property type="protein sequence ID" value="PAV90431.1"/>
    <property type="molecule type" value="Genomic_DNA"/>
</dbReference>
<dbReference type="InterPro" id="IPR006694">
    <property type="entry name" value="Fatty_acid_hydroxylase"/>
</dbReference>